<comment type="caution">
    <text evidence="2">The sequence shown here is derived from an EMBL/GenBank/DDBJ whole genome shotgun (WGS) entry which is preliminary data.</text>
</comment>
<gene>
    <name evidence="2" type="ORF">Dsi01nite_017900</name>
</gene>
<organism evidence="2 3">
    <name type="scientific">Dactylosporangium siamense</name>
    <dbReference type="NCBI Taxonomy" id="685454"/>
    <lineage>
        <taxon>Bacteria</taxon>
        <taxon>Bacillati</taxon>
        <taxon>Actinomycetota</taxon>
        <taxon>Actinomycetes</taxon>
        <taxon>Micromonosporales</taxon>
        <taxon>Micromonosporaceae</taxon>
        <taxon>Dactylosporangium</taxon>
    </lineage>
</organism>
<name>A0A919U5W3_9ACTN</name>
<dbReference type="AlphaFoldDB" id="A0A919U5W3"/>
<reference evidence="2" key="1">
    <citation type="submission" date="2021-01" db="EMBL/GenBank/DDBJ databases">
        <title>Whole genome shotgun sequence of Dactylosporangium siamense NBRC 106093.</title>
        <authorList>
            <person name="Komaki H."/>
            <person name="Tamura T."/>
        </authorList>
    </citation>
    <scope>NUCLEOTIDE SEQUENCE</scope>
    <source>
        <strain evidence="2">NBRC 106093</strain>
    </source>
</reference>
<feature type="chain" id="PRO_5037067682" evidence="1">
    <location>
        <begin position="29"/>
        <end position="114"/>
    </location>
</feature>
<keyword evidence="1" id="KW-0732">Signal</keyword>
<keyword evidence="3" id="KW-1185">Reference proteome</keyword>
<evidence type="ECO:0000313" key="3">
    <source>
        <dbReference type="Proteomes" id="UP000660611"/>
    </source>
</evidence>
<dbReference type="EMBL" id="BONQ01000026">
    <property type="protein sequence ID" value="GIG43749.1"/>
    <property type="molecule type" value="Genomic_DNA"/>
</dbReference>
<dbReference type="RefSeq" id="WP_203845603.1">
    <property type="nucleotide sequence ID" value="NZ_BAAAVW010000006.1"/>
</dbReference>
<proteinExistence type="predicted"/>
<protein>
    <submittedName>
        <fullName evidence="2">Uncharacterized protein</fullName>
    </submittedName>
</protein>
<evidence type="ECO:0000256" key="1">
    <source>
        <dbReference type="SAM" id="SignalP"/>
    </source>
</evidence>
<accession>A0A919U5W3</accession>
<evidence type="ECO:0000313" key="2">
    <source>
        <dbReference type="EMBL" id="GIG43749.1"/>
    </source>
</evidence>
<feature type="signal peptide" evidence="1">
    <location>
        <begin position="1"/>
        <end position="28"/>
    </location>
</feature>
<sequence>MLKRAITAMMIVGMLTGAALAVSAPALADVDPCGTNVSIDPWTTSPNGTKARKWYWFYHNCGAGSVRRVVDIEGGDDSPCYTITGRGYSPTITKVEVLYTNGKVVNHYVTTKTC</sequence>
<dbReference type="Proteomes" id="UP000660611">
    <property type="component" value="Unassembled WGS sequence"/>
</dbReference>